<name>A0A7J3MZ63_9CREN</name>
<dbReference type="InterPro" id="IPR029062">
    <property type="entry name" value="Class_I_gatase-like"/>
</dbReference>
<dbReference type="PROSITE" id="PS51273">
    <property type="entry name" value="GATASE_TYPE_1"/>
    <property type="match status" value="1"/>
</dbReference>
<dbReference type="InterPro" id="IPR017926">
    <property type="entry name" value="GATASE"/>
</dbReference>
<dbReference type="Pfam" id="PF00117">
    <property type="entry name" value="GATase"/>
    <property type="match status" value="1"/>
</dbReference>
<evidence type="ECO:0000313" key="2">
    <source>
        <dbReference type="EMBL" id="HGT98827.1"/>
    </source>
</evidence>
<sequence length="89" mass="9984">PNKGVIDVLTKKGYITTQNHGYAVKEDLLDNAELVAWFKNIDDESIEGVVHKKLPVIATQFHPEGGPGPHDTVWVFEKFKKMVMNHGNT</sequence>
<accession>A0A7J3MZ63</accession>
<comment type="caution">
    <text evidence="2">The sequence shown here is derived from an EMBL/GenBank/DDBJ whole genome shotgun (WGS) entry which is preliminary data.</text>
</comment>
<gene>
    <name evidence="2" type="ORF">ENU64_05295</name>
</gene>
<dbReference type="AlphaFoldDB" id="A0A7J3MZ63"/>
<feature type="domain" description="Glutamine amidotransferase" evidence="1">
    <location>
        <begin position="11"/>
        <end position="81"/>
    </location>
</feature>
<feature type="non-terminal residue" evidence="2">
    <location>
        <position position="1"/>
    </location>
</feature>
<organism evidence="2">
    <name type="scientific">Ignisphaera aggregans</name>
    <dbReference type="NCBI Taxonomy" id="334771"/>
    <lineage>
        <taxon>Archaea</taxon>
        <taxon>Thermoproteota</taxon>
        <taxon>Thermoprotei</taxon>
        <taxon>Desulfurococcales</taxon>
        <taxon>Desulfurococcaceae</taxon>
        <taxon>Ignisphaera</taxon>
    </lineage>
</organism>
<dbReference type="SUPFAM" id="SSF52317">
    <property type="entry name" value="Class I glutamine amidotransferase-like"/>
    <property type="match status" value="1"/>
</dbReference>
<dbReference type="EMBL" id="DTDH01000156">
    <property type="protein sequence ID" value="HGT98827.1"/>
    <property type="molecule type" value="Genomic_DNA"/>
</dbReference>
<protein>
    <submittedName>
        <fullName evidence="2">Carbamoyl-phosphate synthase small subunit</fullName>
    </submittedName>
</protein>
<dbReference type="Gene3D" id="3.40.50.880">
    <property type="match status" value="1"/>
</dbReference>
<evidence type="ECO:0000259" key="1">
    <source>
        <dbReference type="Pfam" id="PF00117"/>
    </source>
</evidence>
<reference evidence="2" key="1">
    <citation type="journal article" date="2020" name="mSystems">
        <title>Genome- and Community-Level Interaction Insights into Carbon Utilization and Element Cycling Functions of Hydrothermarchaeota in Hydrothermal Sediment.</title>
        <authorList>
            <person name="Zhou Z."/>
            <person name="Liu Y."/>
            <person name="Xu W."/>
            <person name="Pan J."/>
            <person name="Luo Z.H."/>
            <person name="Li M."/>
        </authorList>
    </citation>
    <scope>NUCLEOTIDE SEQUENCE [LARGE SCALE GENOMIC DNA]</scope>
    <source>
        <strain evidence="2">SpSt-688</strain>
    </source>
</reference>
<proteinExistence type="predicted"/>